<reference evidence="5" key="1">
    <citation type="submission" date="2025-08" db="UniProtKB">
        <authorList>
            <consortium name="RefSeq"/>
        </authorList>
    </citation>
    <scope>IDENTIFICATION</scope>
</reference>
<feature type="compositionally biased region" description="Low complexity" evidence="2">
    <location>
        <begin position="309"/>
        <end position="322"/>
    </location>
</feature>
<dbReference type="CDD" id="cd00167">
    <property type="entry name" value="SANT"/>
    <property type="match status" value="1"/>
</dbReference>
<feature type="region of interest" description="Disordered" evidence="2">
    <location>
        <begin position="178"/>
        <end position="199"/>
    </location>
</feature>
<evidence type="ECO:0000313" key="4">
    <source>
        <dbReference type="Proteomes" id="UP000695022"/>
    </source>
</evidence>
<dbReference type="InterPro" id="IPR001005">
    <property type="entry name" value="SANT/Myb"/>
</dbReference>
<evidence type="ECO:0000313" key="5">
    <source>
        <dbReference type="RefSeq" id="XP_014663972.1"/>
    </source>
</evidence>
<keyword evidence="4" id="KW-1185">Reference proteome</keyword>
<comment type="subcellular location">
    <subcellularLocation>
        <location evidence="1">Nucleus</location>
    </subcellularLocation>
</comment>
<dbReference type="PANTHER" id="PTHR21397:SF2">
    <property type="entry name" value="CHROMATIN COMPLEXES SUBUNIT BAP18"/>
    <property type="match status" value="1"/>
</dbReference>
<feature type="domain" description="Myb-like" evidence="3">
    <location>
        <begin position="129"/>
        <end position="177"/>
    </location>
</feature>
<dbReference type="Gene3D" id="1.10.10.60">
    <property type="entry name" value="Homeodomain-like"/>
    <property type="match status" value="1"/>
</dbReference>
<proteinExistence type="predicted"/>
<gene>
    <name evidence="5" type="primary">LOC106806517</name>
</gene>
<feature type="region of interest" description="Disordered" evidence="2">
    <location>
        <begin position="298"/>
        <end position="329"/>
    </location>
</feature>
<organism evidence="4 5">
    <name type="scientific">Priapulus caudatus</name>
    <name type="common">Priapulid worm</name>
    <dbReference type="NCBI Taxonomy" id="37621"/>
    <lineage>
        <taxon>Eukaryota</taxon>
        <taxon>Metazoa</taxon>
        <taxon>Ecdysozoa</taxon>
        <taxon>Scalidophora</taxon>
        <taxon>Priapulida</taxon>
        <taxon>Priapulimorpha</taxon>
        <taxon>Priapulimorphida</taxon>
        <taxon>Priapulidae</taxon>
        <taxon>Priapulus</taxon>
    </lineage>
</organism>
<dbReference type="InterPro" id="IPR009057">
    <property type="entry name" value="Homeodomain-like_sf"/>
</dbReference>
<dbReference type="RefSeq" id="XP_014663972.1">
    <property type="nucleotide sequence ID" value="XM_014808486.1"/>
</dbReference>
<accession>A0ABM1DVK1</accession>
<evidence type="ECO:0000259" key="3">
    <source>
        <dbReference type="SMART" id="SM00717"/>
    </source>
</evidence>
<dbReference type="SUPFAM" id="SSF46689">
    <property type="entry name" value="Homeodomain-like"/>
    <property type="match status" value="1"/>
</dbReference>
<sequence>MGQTMSPPTKVYWPGKTRVWLTAEFNLDLLGEIRTRTWTLEEVFKFVEAKEAGNAIGQQTFCTLGSGLQAHLLAIAQLRSSIAICFLTPLHCLQEQCQVGEIFTAAGAAFSKLGELTMQLHAAGEPAPASGKWTDGEVEMLKDAVKKFGDDLHKISDVIKTRTISQIRGAIRRKCQEDYGPTVKQRKRESTGTAAASPVEAAQATASSMLAAAARADEKAAAAAATVTVQTTVAQVATVSSSAVPGKSLIQPVRVVTYPAGGITAIRLQHSGAVAPLTAVKLGQLQVPGIKIEQRALQPSTQVEQRPLQPSTQVVQVPQVRSTKVEDVS</sequence>
<dbReference type="Pfam" id="PF00249">
    <property type="entry name" value="Myb_DNA-binding"/>
    <property type="match status" value="1"/>
</dbReference>
<evidence type="ECO:0000256" key="1">
    <source>
        <dbReference type="ARBA" id="ARBA00004123"/>
    </source>
</evidence>
<dbReference type="GeneID" id="106806517"/>
<protein>
    <submittedName>
        <fullName evidence="5">Uncharacterized protein LOC106806517</fullName>
    </submittedName>
</protein>
<evidence type="ECO:0000256" key="2">
    <source>
        <dbReference type="SAM" id="MobiDB-lite"/>
    </source>
</evidence>
<dbReference type="PANTHER" id="PTHR21397">
    <property type="entry name" value="CHROMATIN COMPLEXES SUBUNIT BAP18-RELATED"/>
    <property type="match status" value="1"/>
</dbReference>
<dbReference type="SMART" id="SM00717">
    <property type="entry name" value="SANT"/>
    <property type="match status" value="1"/>
</dbReference>
<dbReference type="Proteomes" id="UP000695022">
    <property type="component" value="Unplaced"/>
</dbReference>
<name>A0ABM1DVK1_PRICU</name>